<proteinExistence type="predicted"/>
<name>A0AC59ZL51_RANTA</name>
<evidence type="ECO:0000313" key="2">
    <source>
        <dbReference type="Proteomes" id="UP001162501"/>
    </source>
</evidence>
<evidence type="ECO:0000313" key="1">
    <source>
        <dbReference type="EMBL" id="CAN0450415.1"/>
    </source>
</evidence>
<dbReference type="Proteomes" id="UP001162501">
    <property type="component" value="Chromosome 3"/>
</dbReference>
<gene>
    <name evidence="1" type="ORF">MRATA1EN22A_LOCUS19607</name>
</gene>
<sequence>MDIYTHIYMYAHNGMLSGHQKEISLFTTTWMNLEGIMLSEKKKNTKWSHLYVDYKKQNKQYKMKTDSDTEKNGWCCRGEGRGRGEIGEGNQEVQTSSFKIKKPQRYNMHKE</sequence>
<reference evidence="1" key="1">
    <citation type="submission" date="2023-05" db="EMBL/GenBank/DDBJ databases">
        <authorList>
            <consortium name="ELIXIR-Norway"/>
        </authorList>
    </citation>
    <scope>NUCLEOTIDE SEQUENCE</scope>
</reference>
<reference evidence="1" key="2">
    <citation type="submission" date="2025-03" db="EMBL/GenBank/DDBJ databases">
        <authorList>
            <consortium name="ELIXIR-Norway"/>
            <consortium name="Elixir Norway"/>
        </authorList>
    </citation>
    <scope>NUCLEOTIDE SEQUENCE</scope>
</reference>
<dbReference type="EMBL" id="OX596087">
    <property type="protein sequence ID" value="CAN0450415.1"/>
    <property type="molecule type" value="Genomic_DNA"/>
</dbReference>
<protein>
    <submittedName>
        <fullName evidence="1">Uncharacterized protein</fullName>
    </submittedName>
</protein>
<organism evidence="1 2">
    <name type="scientific">Rangifer tarandus platyrhynchus</name>
    <name type="common">Svalbard reindeer</name>
    <dbReference type="NCBI Taxonomy" id="3082113"/>
    <lineage>
        <taxon>Eukaryota</taxon>
        <taxon>Metazoa</taxon>
        <taxon>Chordata</taxon>
        <taxon>Craniata</taxon>
        <taxon>Vertebrata</taxon>
        <taxon>Euteleostomi</taxon>
        <taxon>Mammalia</taxon>
        <taxon>Eutheria</taxon>
        <taxon>Laurasiatheria</taxon>
        <taxon>Artiodactyla</taxon>
        <taxon>Ruminantia</taxon>
        <taxon>Pecora</taxon>
        <taxon>Cervidae</taxon>
        <taxon>Odocoileinae</taxon>
        <taxon>Rangifer</taxon>
    </lineage>
</organism>
<accession>A0AC59ZL51</accession>